<evidence type="ECO:0000256" key="1">
    <source>
        <dbReference type="SAM" id="Phobius"/>
    </source>
</evidence>
<evidence type="ECO:0000313" key="3">
    <source>
        <dbReference type="Proteomes" id="UP001152523"/>
    </source>
</evidence>
<feature type="transmembrane region" description="Helical" evidence="1">
    <location>
        <begin position="20"/>
        <end position="41"/>
    </location>
</feature>
<protein>
    <submittedName>
        <fullName evidence="2">Uncharacterized protein</fullName>
    </submittedName>
</protein>
<accession>A0AAV0DMS6</accession>
<name>A0AAV0DMS6_9ASTE</name>
<feature type="non-terminal residue" evidence="2">
    <location>
        <position position="103"/>
    </location>
</feature>
<reference evidence="2" key="1">
    <citation type="submission" date="2022-07" db="EMBL/GenBank/DDBJ databases">
        <authorList>
            <person name="Macas J."/>
            <person name="Novak P."/>
            <person name="Neumann P."/>
        </authorList>
    </citation>
    <scope>NUCLEOTIDE SEQUENCE</scope>
</reference>
<keyword evidence="1" id="KW-0472">Membrane</keyword>
<dbReference type="EMBL" id="CAMAPF010000118">
    <property type="protein sequence ID" value="CAH9102940.1"/>
    <property type="molecule type" value="Genomic_DNA"/>
</dbReference>
<comment type="caution">
    <text evidence="2">The sequence shown here is derived from an EMBL/GenBank/DDBJ whole genome shotgun (WGS) entry which is preliminary data.</text>
</comment>
<organism evidence="2 3">
    <name type="scientific">Cuscuta epithymum</name>
    <dbReference type="NCBI Taxonomy" id="186058"/>
    <lineage>
        <taxon>Eukaryota</taxon>
        <taxon>Viridiplantae</taxon>
        <taxon>Streptophyta</taxon>
        <taxon>Embryophyta</taxon>
        <taxon>Tracheophyta</taxon>
        <taxon>Spermatophyta</taxon>
        <taxon>Magnoliopsida</taxon>
        <taxon>eudicotyledons</taxon>
        <taxon>Gunneridae</taxon>
        <taxon>Pentapetalae</taxon>
        <taxon>asterids</taxon>
        <taxon>lamiids</taxon>
        <taxon>Solanales</taxon>
        <taxon>Convolvulaceae</taxon>
        <taxon>Cuscuteae</taxon>
        <taxon>Cuscuta</taxon>
        <taxon>Cuscuta subgen. Cuscuta</taxon>
    </lineage>
</organism>
<keyword evidence="1" id="KW-0812">Transmembrane</keyword>
<keyword evidence="3" id="KW-1185">Reference proteome</keyword>
<dbReference type="AlphaFoldDB" id="A0AAV0DMS6"/>
<gene>
    <name evidence="2" type="ORF">CEPIT_LOCUS16174</name>
</gene>
<dbReference type="Proteomes" id="UP001152523">
    <property type="component" value="Unassembled WGS sequence"/>
</dbReference>
<evidence type="ECO:0000313" key="2">
    <source>
        <dbReference type="EMBL" id="CAH9102940.1"/>
    </source>
</evidence>
<sequence length="103" mass="12088">MKMKYPHLPRGMVLCPPLPLILLLLARISSLFLFAFLFISFHFQCKKKKEIWGRLSYAMKYASTLLEEVNSDFRVSFNLEILEIISKTPLQRNVDCLEFCVEN</sequence>
<proteinExistence type="predicted"/>
<keyword evidence="1" id="KW-1133">Transmembrane helix</keyword>